<comment type="caution">
    <text evidence="1">The sequence shown here is derived from an EMBL/GenBank/DDBJ whole genome shotgun (WGS) entry which is preliminary data.</text>
</comment>
<evidence type="ECO:0000313" key="2">
    <source>
        <dbReference type="Proteomes" id="UP001164539"/>
    </source>
</evidence>
<proteinExistence type="predicted"/>
<sequence>MAFWYRINQSRLKHLTHQWKRYYTQVPSFSYGAAHTKIRTAEIPFSGTVKRPTDFCNNVRFFAAPFQAQQKKEEKDGSGPRLNDQIKAQFIRLVTDEGHKVVSRHEALALARKLKFDLVEVQRNAEPPVCKIMDFHKEKYKKEVKEKDRAKAKSDMTLKKGDCKEVRFSGKIEQKDLKMKADTVKRLMERGYRVKCMALPVGKKEEAEDLGGYLSRLTALIDDISIIESGPHVERKQAYVIIRHVKFGPSKKSGGKKFKAVGDGNGVSKTATRTAFSEDDPAEFGTESEDETLSDAVGLPSSSPTVMRDNDIEKNNTAWSASNSRDDFNELFDLADDTKRVKVMNTAAETVHHAANLDASNFSRPKPAETLRSTPPESFSGTENRYIRSEPRNQFPQKSIDNRGPGVRDSFRSEPEFPNQRRQPPPNMNTSPSMGQNKQVGTDASGFRNPNFSKCMPKQEPSHPDVPSTQASGYGIFSNTKANAPPKQGNPSGSVRNPGTAGAGANQNIPGLKSDGSQRPGNDNGGQGKWGIFSK</sequence>
<dbReference type="Proteomes" id="UP001164539">
    <property type="component" value="Chromosome 6"/>
</dbReference>
<name>A0ACC1XWT8_MELAZ</name>
<organism evidence="1 2">
    <name type="scientific">Melia azedarach</name>
    <name type="common">Chinaberry tree</name>
    <dbReference type="NCBI Taxonomy" id="155640"/>
    <lineage>
        <taxon>Eukaryota</taxon>
        <taxon>Viridiplantae</taxon>
        <taxon>Streptophyta</taxon>
        <taxon>Embryophyta</taxon>
        <taxon>Tracheophyta</taxon>
        <taxon>Spermatophyta</taxon>
        <taxon>Magnoliopsida</taxon>
        <taxon>eudicotyledons</taxon>
        <taxon>Gunneridae</taxon>
        <taxon>Pentapetalae</taxon>
        <taxon>rosids</taxon>
        <taxon>malvids</taxon>
        <taxon>Sapindales</taxon>
        <taxon>Meliaceae</taxon>
        <taxon>Melia</taxon>
    </lineage>
</organism>
<accession>A0ACC1XWT8</accession>
<dbReference type="EMBL" id="CM051399">
    <property type="protein sequence ID" value="KAJ4715956.1"/>
    <property type="molecule type" value="Genomic_DNA"/>
</dbReference>
<reference evidence="1 2" key="1">
    <citation type="journal article" date="2023" name="Science">
        <title>Complex scaffold remodeling in plant triterpene biosynthesis.</title>
        <authorList>
            <person name="De La Pena R."/>
            <person name="Hodgson H."/>
            <person name="Liu J.C."/>
            <person name="Stephenson M.J."/>
            <person name="Martin A.C."/>
            <person name="Owen C."/>
            <person name="Harkess A."/>
            <person name="Leebens-Mack J."/>
            <person name="Jimenez L.E."/>
            <person name="Osbourn A."/>
            <person name="Sattely E.S."/>
        </authorList>
    </citation>
    <scope>NUCLEOTIDE SEQUENCE [LARGE SCALE GENOMIC DNA]</scope>
    <source>
        <strain evidence="2">cv. JPN11</strain>
        <tissue evidence="1">Leaf</tissue>
    </source>
</reference>
<protein>
    <submittedName>
        <fullName evidence="1">Translation initiation factor IF-3 like</fullName>
    </submittedName>
</protein>
<keyword evidence="1" id="KW-0648">Protein biosynthesis</keyword>
<keyword evidence="2" id="KW-1185">Reference proteome</keyword>
<keyword evidence="1" id="KW-0396">Initiation factor</keyword>
<gene>
    <name evidence="1" type="ORF">OWV82_011041</name>
</gene>
<evidence type="ECO:0000313" key="1">
    <source>
        <dbReference type="EMBL" id="KAJ4715956.1"/>
    </source>
</evidence>